<comment type="caution">
    <text evidence="1">The sequence shown here is derived from an EMBL/GenBank/DDBJ whole genome shotgun (WGS) entry which is preliminary data.</text>
</comment>
<reference evidence="2" key="1">
    <citation type="journal article" date="2019" name="Int. J. Syst. Evol. Microbiol.">
        <title>The Global Catalogue of Microorganisms (GCM) 10K type strain sequencing project: providing services to taxonomists for standard genome sequencing and annotation.</title>
        <authorList>
            <consortium name="The Broad Institute Genomics Platform"/>
            <consortium name="The Broad Institute Genome Sequencing Center for Infectious Disease"/>
            <person name="Wu L."/>
            <person name="Ma J."/>
        </authorList>
    </citation>
    <scope>NUCLEOTIDE SEQUENCE [LARGE SCALE GENOMIC DNA]</scope>
    <source>
        <strain evidence="2">CCM 7435</strain>
    </source>
</reference>
<dbReference type="RefSeq" id="WP_213354066.1">
    <property type="nucleotide sequence ID" value="NZ_JAHBGB010000037.1"/>
</dbReference>
<protein>
    <recommendedName>
        <fullName evidence="3">Phage protein</fullName>
    </recommendedName>
</protein>
<accession>A0ABW4Z1U7</accession>
<organism evidence="1 2">
    <name type="scientific">Ancylobacter oerskovii</name>
    <dbReference type="NCBI Taxonomy" id="459519"/>
    <lineage>
        <taxon>Bacteria</taxon>
        <taxon>Pseudomonadati</taxon>
        <taxon>Pseudomonadota</taxon>
        <taxon>Alphaproteobacteria</taxon>
        <taxon>Hyphomicrobiales</taxon>
        <taxon>Xanthobacteraceae</taxon>
        <taxon>Ancylobacter</taxon>
    </lineage>
</organism>
<dbReference type="EMBL" id="JBHUHD010000001">
    <property type="protein sequence ID" value="MFD2142371.1"/>
    <property type="molecule type" value="Genomic_DNA"/>
</dbReference>
<name>A0ABW4Z1U7_9HYPH</name>
<keyword evidence="2" id="KW-1185">Reference proteome</keyword>
<evidence type="ECO:0000313" key="1">
    <source>
        <dbReference type="EMBL" id="MFD2142371.1"/>
    </source>
</evidence>
<evidence type="ECO:0008006" key="3">
    <source>
        <dbReference type="Google" id="ProtNLM"/>
    </source>
</evidence>
<dbReference type="Proteomes" id="UP001597299">
    <property type="component" value="Unassembled WGS sequence"/>
</dbReference>
<proteinExistence type="predicted"/>
<sequence length="97" mass="10863">MTALTQQQRKAEWVEMMQSAYMNRPTHDGAMEAALAAVLPIIRARVLEEVEAALTYDAHSGEGWSFKEAEEPVKWKDIAWAARRRVRALAKEAGHAG</sequence>
<gene>
    <name evidence="1" type="ORF">ACFSNC_18345</name>
</gene>
<evidence type="ECO:0000313" key="2">
    <source>
        <dbReference type="Proteomes" id="UP001597299"/>
    </source>
</evidence>